<dbReference type="Gene3D" id="3.40.980.10">
    <property type="entry name" value="MoaB/Mog-like domain"/>
    <property type="match status" value="1"/>
</dbReference>
<evidence type="ECO:0000313" key="9">
    <source>
        <dbReference type="Proteomes" id="UP001356095"/>
    </source>
</evidence>
<gene>
    <name evidence="8" type="ORF">Q8791_04825</name>
</gene>
<dbReference type="InterPro" id="IPR036688">
    <property type="entry name" value="MoeA_C_domain_IV_sf"/>
</dbReference>
<feature type="domain" description="MoaB/Mog" evidence="7">
    <location>
        <begin position="148"/>
        <end position="285"/>
    </location>
</feature>
<dbReference type="Pfam" id="PF03453">
    <property type="entry name" value="MoeA_N"/>
    <property type="match status" value="1"/>
</dbReference>
<keyword evidence="5" id="KW-0460">Magnesium</keyword>
<comment type="cofactor">
    <cofactor evidence="5">
        <name>Mg(2+)</name>
        <dbReference type="ChEBI" id="CHEBI:18420"/>
    </cofactor>
</comment>
<name>A0ABU7K2S3_9ACTN</name>
<keyword evidence="5" id="KW-0808">Transferase</keyword>
<keyword evidence="3 5" id="KW-0500">Molybdenum</keyword>
<dbReference type="SUPFAM" id="SSF53218">
    <property type="entry name" value="Molybdenum cofactor biosynthesis proteins"/>
    <property type="match status" value="1"/>
</dbReference>
<dbReference type="Gene3D" id="3.90.105.10">
    <property type="entry name" value="Molybdopterin biosynthesis moea protein, domain 2"/>
    <property type="match status" value="1"/>
</dbReference>
<dbReference type="Gene3D" id="2.40.340.10">
    <property type="entry name" value="MoeA, C-terminal, domain IV"/>
    <property type="match status" value="1"/>
</dbReference>
<proteinExistence type="inferred from homology"/>
<comment type="caution">
    <text evidence="8">The sequence shown here is derived from an EMBL/GenBank/DDBJ whole genome shotgun (WGS) entry which is preliminary data.</text>
</comment>
<reference evidence="8 9" key="1">
    <citation type="submission" date="2023-08" db="EMBL/GenBank/DDBJ databases">
        <authorList>
            <person name="Girao M."/>
            <person name="Carvalho M.F."/>
        </authorList>
    </citation>
    <scope>NUCLEOTIDE SEQUENCE [LARGE SCALE GENOMIC DNA]</scope>
    <source>
        <strain evidence="8 9">CT-R113</strain>
    </source>
</reference>
<dbReference type="SMART" id="SM00852">
    <property type="entry name" value="MoCF_biosynth"/>
    <property type="match status" value="1"/>
</dbReference>
<evidence type="ECO:0000313" key="8">
    <source>
        <dbReference type="EMBL" id="MEE2036545.1"/>
    </source>
</evidence>
<dbReference type="PANTHER" id="PTHR10192:SF5">
    <property type="entry name" value="GEPHYRIN"/>
    <property type="match status" value="1"/>
</dbReference>
<evidence type="ECO:0000256" key="2">
    <source>
        <dbReference type="ARBA" id="ARBA00010763"/>
    </source>
</evidence>
<dbReference type="InterPro" id="IPR036135">
    <property type="entry name" value="MoeA_linker/N_sf"/>
</dbReference>
<evidence type="ECO:0000256" key="1">
    <source>
        <dbReference type="ARBA" id="ARBA00002901"/>
    </source>
</evidence>
<dbReference type="PANTHER" id="PTHR10192">
    <property type="entry name" value="MOLYBDOPTERIN BIOSYNTHESIS PROTEIN"/>
    <property type="match status" value="1"/>
</dbReference>
<evidence type="ECO:0000259" key="7">
    <source>
        <dbReference type="SMART" id="SM00852"/>
    </source>
</evidence>
<dbReference type="EMBL" id="JAUZMY010000003">
    <property type="protein sequence ID" value="MEE2036545.1"/>
    <property type="molecule type" value="Genomic_DNA"/>
</dbReference>
<dbReference type="EC" id="2.10.1.1" evidence="5"/>
<evidence type="ECO:0000256" key="4">
    <source>
        <dbReference type="ARBA" id="ARBA00047317"/>
    </source>
</evidence>
<dbReference type="InterPro" id="IPR005110">
    <property type="entry name" value="MoeA_linker/N"/>
</dbReference>
<accession>A0ABU7K2S3</accession>
<dbReference type="SUPFAM" id="SSF63882">
    <property type="entry name" value="MoeA N-terminal region -like"/>
    <property type="match status" value="1"/>
</dbReference>
<sequence length="367" mass="36417">MAEEPLAGALGATLGADLVSAADVPMLDSAAMDGYAVSGEGPWAVVGRSLAGRRGPVVRLGHGEAVEIATGAVVPDGTTAVLPYERAAESSGTVHGGVGEGRHIRRRGETTAAGTVAARRGSPVTPALLGLAASLGRDTLPVVRPLVRVLVTGDEVVDEGMPRPGAVRDAIGPVLPGLVAWAGGVCAPAVRVPDRGRDLARELGGAGAAEVVAVCGSSSAGPADHLRGVLAGLGARVVVDGVACRPGHPQVLAVLPSGAVVAGLPGNPGAALAAALTLLVPVLSGRADRRDPAHAGRRTRLIGPTTPHPADTRLVPVRVSRDLAVELSASGSADLRAAATADALAVVPPSRAPGRLPGRVELVEVPT</sequence>
<evidence type="ECO:0000256" key="6">
    <source>
        <dbReference type="SAM" id="MobiDB-lite"/>
    </source>
</evidence>
<evidence type="ECO:0000256" key="5">
    <source>
        <dbReference type="RuleBase" id="RU365090"/>
    </source>
</evidence>
<dbReference type="RefSeq" id="WP_330090453.1">
    <property type="nucleotide sequence ID" value="NZ_JAUZMY010000003.1"/>
</dbReference>
<organism evidence="8 9">
    <name type="scientific">Nocardiopsis codii</name>
    <dbReference type="NCBI Taxonomy" id="3065942"/>
    <lineage>
        <taxon>Bacteria</taxon>
        <taxon>Bacillati</taxon>
        <taxon>Actinomycetota</taxon>
        <taxon>Actinomycetes</taxon>
        <taxon>Streptosporangiales</taxon>
        <taxon>Nocardiopsidaceae</taxon>
        <taxon>Nocardiopsis</taxon>
    </lineage>
</organism>
<dbReference type="Gene3D" id="2.170.190.11">
    <property type="entry name" value="Molybdopterin biosynthesis moea protein, domain 3"/>
    <property type="match status" value="1"/>
</dbReference>
<comment type="function">
    <text evidence="1 5">Catalyzes the insertion of molybdate into adenylated molybdopterin with the concomitant release of AMP.</text>
</comment>
<dbReference type="InterPro" id="IPR001453">
    <property type="entry name" value="MoaB/Mog_dom"/>
</dbReference>
<protein>
    <recommendedName>
        <fullName evidence="5">Molybdopterin molybdenumtransferase</fullName>
        <ecNumber evidence="5">2.10.1.1</ecNumber>
    </recommendedName>
</protein>
<feature type="region of interest" description="Disordered" evidence="6">
    <location>
        <begin position="288"/>
        <end position="312"/>
    </location>
</feature>
<keyword evidence="9" id="KW-1185">Reference proteome</keyword>
<comment type="pathway">
    <text evidence="5">Cofactor biosynthesis; molybdopterin biosynthesis.</text>
</comment>
<keyword evidence="5" id="KW-0479">Metal-binding</keyword>
<dbReference type="InterPro" id="IPR036425">
    <property type="entry name" value="MoaB/Mog-like_dom_sf"/>
</dbReference>
<dbReference type="Pfam" id="PF00994">
    <property type="entry name" value="MoCF_biosynth"/>
    <property type="match status" value="1"/>
</dbReference>
<dbReference type="InterPro" id="IPR038987">
    <property type="entry name" value="MoeA-like"/>
</dbReference>
<dbReference type="Proteomes" id="UP001356095">
    <property type="component" value="Unassembled WGS sequence"/>
</dbReference>
<keyword evidence="5" id="KW-0501">Molybdenum cofactor biosynthesis</keyword>
<comment type="catalytic activity">
    <reaction evidence="4">
        <text>adenylyl-molybdopterin + molybdate = Mo-molybdopterin + AMP + H(+)</text>
        <dbReference type="Rhea" id="RHEA:35047"/>
        <dbReference type="ChEBI" id="CHEBI:15378"/>
        <dbReference type="ChEBI" id="CHEBI:36264"/>
        <dbReference type="ChEBI" id="CHEBI:62727"/>
        <dbReference type="ChEBI" id="CHEBI:71302"/>
        <dbReference type="ChEBI" id="CHEBI:456215"/>
        <dbReference type="EC" id="2.10.1.1"/>
    </reaction>
</comment>
<comment type="similarity">
    <text evidence="2 5">Belongs to the MoeA family.</text>
</comment>
<evidence type="ECO:0000256" key="3">
    <source>
        <dbReference type="ARBA" id="ARBA00022505"/>
    </source>
</evidence>